<protein>
    <submittedName>
        <fullName evidence="2">Uncharacterized protein</fullName>
    </submittedName>
</protein>
<evidence type="ECO:0000313" key="3">
    <source>
        <dbReference type="Proteomes" id="UP000295371"/>
    </source>
</evidence>
<dbReference type="OrthoDB" id="4952314at2"/>
<gene>
    <name evidence="2" type="ORF">CLV29_1111</name>
</gene>
<keyword evidence="1" id="KW-0812">Transmembrane</keyword>
<dbReference type="EMBL" id="SOAW01000001">
    <property type="protein sequence ID" value="TDT33493.1"/>
    <property type="molecule type" value="Genomic_DNA"/>
</dbReference>
<feature type="transmembrane region" description="Helical" evidence="1">
    <location>
        <begin position="6"/>
        <end position="23"/>
    </location>
</feature>
<reference evidence="2 3" key="1">
    <citation type="submission" date="2019-03" db="EMBL/GenBank/DDBJ databases">
        <title>Genomic Encyclopedia of Archaeal and Bacterial Type Strains, Phase II (KMG-II): from individual species to whole genera.</title>
        <authorList>
            <person name="Goeker M."/>
        </authorList>
    </citation>
    <scope>NUCLEOTIDE SEQUENCE [LARGE SCALE GENOMIC DNA]</scope>
    <source>
        <strain evidence="2 3">DSM 24323</strain>
    </source>
</reference>
<keyword evidence="1" id="KW-1133">Transmembrane helix</keyword>
<keyword evidence="1" id="KW-0472">Membrane</keyword>
<dbReference type="RefSeq" id="WP_133754000.1">
    <property type="nucleotide sequence ID" value="NZ_SOAW01000001.1"/>
</dbReference>
<evidence type="ECO:0000313" key="2">
    <source>
        <dbReference type="EMBL" id="TDT33493.1"/>
    </source>
</evidence>
<keyword evidence="3" id="KW-1185">Reference proteome</keyword>
<sequence>MIRNVILFTLGAVTGVLLFRWLLRKFDELVAQARPDAIVSRVARSAQNAGDQVADFIDDVRVNTRRRESELRAELGMAPVLDPDEVVPQARRQA</sequence>
<evidence type="ECO:0000256" key="1">
    <source>
        <dbReference type="SAM" id="Phobius"/>
    </source>
</evidence>
<proteinExistence type="predicted"/>
<name>A0A4R7JAB9_9ACTN</name>
<dbReference type="Proteomes" id="UP000295371">
    <property type="component" value="Unassembled WGS sequence"/>
</dbReference>
<organism evidence="2 3">
    <name type="scientific">Naumannella halotolerans</name>
    <dbReference type="NCBI Taxonomy" id="993414"/>
    <lineage>
        <taxon>Bacteria</taxon>
        <taxon>Bacillati</taxon>
        <taxon>Actinomycetota</taxon>
        <taxon>Actinomycetes</taxon>
        <taxon>Propionibacteriales</taxon>
        <taxon>Propionibacteriaceae</taxon>
        <taxon>Naumannella</taxon>
    </lineage>
</organism>
<comment type="caution">
    <text evidence="2">The sequence shown here is derived from an EMBL/GenBank/DDBJ whole genome shotgun (WGS) entry which is preliminary data.</text>
</comment>
<accession>A0A4R7JAB9</accession>
<dbReference type="AlphaFoldDB" id="A0A4R7JAB9"/>